<gene>
    <name evidence="1" type="ORF">ACRB68_67890</name>
</gene>
<evidence type="ECO:0000313" key="1">
    <source>
        <dbReference type="EMBL" id="MQY08680.1"/>
    </source>
</evidence>
<dbReference type="SUPFAM" id="SSF54060">
    <property type="entry name" value="His-Me finger endonucleases"/>
    <property type="match status" value="2"/>
</dbReference>
<dbReference type="EMBL" id="WEGH01000005">
    <property type="protein sequence ID" value="MQY08680.1"/>
    <property type="molecule type" value="Genomic_DNA"/>
</dbReference>
<dbReference type="OrthoDB" id="581550at2"/>
<dbReference type="Proteomes" id="UP000487268">
    <property type="component" value="Unassembled WGS sequence"/>
</dbReference>
<keyword evidence="2" id="KW-1185">Reference proteome</keyword>
<dbReference type="AlphaFoldDB" id="A0A7K0C5F8"/>
<evidence type="ECO:0008006" key="3">
    <source>
        <dbReference type="Google" id="ProtNLM"/>
    </source>
</evidence>
<protein>
    <recommendedName>
        <fullName evidence="3">Recombination endonuclease VII</fullName>
    </recommendedName>
</protein>
<dbReference type="InterPro" id="IPR044925">
    <property type="entry name" value="His-Me_finger_sf"/>
</dbReference>
<sequence>MVSEAKKCRDCGLIKPAGEFWKRKASKDGLSLYCKECFGLRNSASYRSKQAEAGKQARPYRRHSAVPEGMKYCPQCKETKPLDAFGRNRSTSGGRAAYCKPCHNAAMAAIKARRHGSERGYLLKLRYGLTEAEIKALGARQGGVCVICLREPAAHVDHDHVTGLFRGLLCFGCNGGLGQFEDDIWRLGEAADYLEGRSSFARRMILEFGEATFDGRSRRAEERRLGVRANRKGTSRHYHLRHRYGITEDEARALADVQGGLCAICCDRPAEHVDHCHSTEVVRGVLCTGCNSGMGQLRDDPAVLRRAAAYLERTLITEVPIADGATRLSFTHPDVDPTTVPLNGWAKYREQDAGYRKAVRDMAELVERVPWTEFAWVEGPALETC</sequence>
<name>A0A7K0C5F8_9ACTN</name>
<dbReference type="Pfam" id="PF02945">
    <property type="entry name" value="Endonuclease_7"/>
    <property type="match status" value="2"/>
</dbReference>
<proteinExistence type="predicted"/>
<dbReference type="InterPro" id="IPR038563">
    <property type="entry name" value="Endonuclease_7_sf"/>
</dbReference>
<dbReference type="InterPro" id="IPR004211">
    <property type="entry name" value="Endonuclease_7"/>
</dbReference>
<organism evidence="1 2">
    <name type="scientific">Actinomadura macrotermitis</name>
    <dbReference type="NCBI Taxonomy" id="2585200"/>
    <lineage>
        <taxon>Bacteria</taxon>
        <taxon>Bacillati</taxon>
        <taxon>Actinomycetota</taxon>
        <taxon>Actinomycetes</taxon>
        <taxon>Streptosporangiales</taxon>
        <taxon>Thermomonosporaceae</taxon>
        <taxon>Actinomadura</taxon>
    </lineage>
</organism>
<accession>A0A7K0C5F8</accession>
<dbReference type="Gene3D" id="3.40.1800.10">
    <property type="entry name" value="His-Me finger endonucleases"/>
    <property type="match status" value="2"/>
</dbReference>
<evidence type="ECO:0000313" key="2">
    <source>
        <dbReference type="Proteomes" id="UP000487268"/>
    </source>
</evidence>
<comment type="caution">
    <text evidence="1">The sequence shown here is derived from an EMBL/GenBank/DDBJ whole genome shotgun (WGS) entry which is preliminary data.</text>
</comment>
<dbReference type="RefSeq" id="WP_153539854.1">
    <property type="nucleotide sequence ID" value="NZ_WEGH01000005.1"/>
</dbReference>
<reference evidence="1 2" key="1">
    <citation type="submission" date="2019-10" db="EMBL/GenBank/DDBJ databases">
        <title>Actinomadura rubteroloni sp. nov. and Actinomadura macrotermitis sp. nov., isolated from the gut of fungus growing-termite Macrotermes natalensis.</title>
        <authorList>
            <person name="Benndorf R."/>
            <person name="Martin K."/>
            <person name="Kuefner M."/>
            <person name="De Beer W."/>
            <person name="Kaster A.-K."/>
            <person name="Vollmers J."/>
            <person name="Poulsen M."/>
            <person name="Beemelmanns C."/>
        </authorList>
    </citation>
    <scope>NUCLEOTIDE SEQUENCE [LARGE SCALE GENOMIC DNA]</scope>
    <source>
        <strain evidence="1 2">RB68</strain>
    </source>
</reference>